<keyword evidence="3" id="KW-1185">Reference proteome</keyword>
<feature type="compositionally biased region" description="Basic and acidic residues" evidence="1">
    <location>
        <begin position="15"/>
        <end position="45"/>
    </location>
</feature>
<gene>
    <name evidence="2" type="ORF">EJ04DRAFT_512949</name>
</gene>
<dbReference type="EMBL" id="ML996156">
    <property type="protein sequence ID" value="KAF2733798.1"/>
    <property type="molecule type" value="Genomic_DNA"/>
</dbReference>
<sequence>MQMEAAQERNNIQSERQKLNKETAEERRKLQVERNQLEMEKKSFAEPEPQTHSPGAVQDHTGYNSDNQRVEVSATDE</sequence>
<accession>A0A9P4V258</accession>
<name>A0A9P4V258_9PLEO</name>
<protein>
    <submittedName>
        <fullName evidence="2">Uncharacterized protein</fullName>
    </submittedName>
</protein>
<reference evidence="2" key="1">
    <citation type="journal article" date="2020" name="Stud. Mycol.">
        <title>101 Dothideomycetes genomes: a test case for predicting lifestyles and emergence of pathogens.</title>
        <authorList>
            <person name="Haridas S."/>
            <person name="Albert R."/>
            <person name="Binder M."/>
            <person name="Bloem J."/>
            <person name="Labutti K."/>
            <person name="Salamov A."/>
            <person name="Andreopoulos B."/>
            <person name="Baker S."/>
            <person name="Barry K."/>
            <person name="Bills G."/>
            <person name="Bluhm B."/>
            <person name="Cannon C."/>
            <person name="Castanera R."/>
            <person name="Culley D."/>
            <person name="Daum C."/>
            <person name="Ezra D."/>
            <person name="Gonzalez J."/>
            <person name="Henrissat B."/>
            <person name="Kuo A."/>
            <person name="Liang C."/>
            <person name="Lipzen A."/>
            <person name="Lutzoni F."/>
            <person name="Magnuson J."/>
            <person name="Mondo S."/>
            <person name="Nolan M."/>
            <person name="Ohm R."/>
            <person name="Pangilinan J."/>
            <person name="Park H.-J."/>
            <person name="Ramirez L."/>
            <person name="Alfaro M."/>
            <person name="Sun H."/>
            <person name="Tritt A."/>
            <person name="Yoshinaga Y."/>
            <person name="Zwiers L.-H."/>
            <person name="Turgeon B."/>
            <person name="Goodwin S."/>
            <person name="Spatafora J."/>
            <person name="Crous P."/>
            <person name="Grigoriev I."/>
        </authorList>
    </citation>
    <scope>NUCLEOTIDE SEQUENCE</scope>
    <source>
        <strain evidence="2">CBS 125425</strain>
    </source>
</reference>
<evidence type="ECO:0000313" key="3">
    <source>
        <dbReference type="Proteomes" id="UP000799444"/>
    </source>
</evidence>
<organism evidence="2 3">
    <name type="scientific">Polyplosphaeria fusca</name>
    <dbReference type="NCBI Taxonomy" id="682080"/>
    <lineage>
        <taxon>Eukaryota</taxon>
        <taxon>Fungi</taxon>
        <taxon>Dikarya</taxon>
        <taxon>Ascomycota</taxon>
        <taxon>Pezizomycotina</taxon>
        <taxon>Dothideomycetes</taxon>
        <taxon>Pleosporomycetidae</taxon>
        <taxon>Pleosporales</taxon>
        <taxon>Tetraplosphaeriaceae</taxon>
        <taxon>Polyplosphaeria</taxon>
    </lineage>
</organism>
<evidence type="ECO:0000313" key="2">
    <source>
        <dbReference type="EMBL" id="KAF2733798.1"/>
    </source>
</evidence>
<comment type="caution">
    <text evidence="2">The sequence shown here is derived from an EMBL/GenBank/DDBJ whole genome shotgun (WGS) entry which is preliminary data.</text>
</comment>
<dbReference type="Proteomes" id="UP000799444">
    <property type="component" value="Unassembled WGS sequence"/>
</dbReference>
<proteinExistence type="predicted"/>
<feature type="region of interest" description="Disordered" evidence="1">
    <location>
        <begin position="1"/>
        <end position="77"/>
    </location>
</feature>
<evidence type="ECO:0000256" key="1">
    <source>
        <dbReference type="SAM" id="MobiDB-lite"/>
    </source>
</evidence>
<dbReference type="AlphaFoldDB" id="A0A9P4V258"/>